<accession>C4FH71</accession>
<evidence type="ECO:0000256" key="1">
    <source>
        <dbReference type="ARBA" id="ARBA00007120"/>
    </source>
</evidence>
<comment type="similarity">
    <text evidence="1">Belongs to the UPF0098 family.</text>
</comment>
<dbReference type="Pfam" id="PF01161">
    <property type="entry name" value="PBP"/>
    <property type="match status" value="1"/>
</dbReference>
<dbReference type="HOGENOM" id="CLU_083918_4_2_11"/>
<dbReference type="InterPro" id="IPR036610">
    <property type="entry name" value="PEBP-like_sf"/>
</dbReference>
<organism evidence="2 3">
    <name type="scientific">Bifidobacterium angulatum DSM 20098 = JCM 7096</name>
    <dbReference type="NCBI Taxonomy" id="518635"/>
    <lineage>
        <taxon>Bacteria</taxon>
        <taxon>Bacillati</taxon>
        <taxon>Actinomycetota</taxon>
        <taxon>Actinomycetes</taxon>
        <taxon>Bifidobacteriales</taxon>
        <taxon>Bifidobacteriaceae</taxon>
        <taxon>Bifidobacterium</taxon>
    </lineage>
</organism>
<keyword evidence="3" id="KW-1185">Reference proteome</keyword>
<gene>
    <name evidence="2" type="ORF">BIFANG_03705</name>
</gene>
<dbReference type="CDD" id="cd00865">
    <property type="entry name" value="PEBP_bact_arch"/>
    <property type="match status" value="1"/>
</dbReference>
<dbReference type="Proteomes" id="UP000006408">
    <property type="component" value="Unassembled WGS sequence"/>
</dbReference>
<protein>
    <submittedName>
        <fullName evidence="2">Raf-like protein</fullName>
    </submittedName>
</protein>
<dbReference type="InterPro" id="IPR005247">
    <property type="entry name" value="YbhB_YbcL/LppC-like"/>
</dbReference>
<evidence type="ECO:0000313" key="2">
    <source>
        <dbReference type="EMBL" id="EEP20384.1"/>
    </source>
</evidence>
<dbReference type="STRING" id="1683.Bang102_003475"/>
<name>C4FH71_9BIFI</name>
<dbReference type="eggNOG" id="COG1881">
    <property type="taxonomic scope" value="Bacteria"/>
</dbReference>
<dbReference type="NCBIfam" id="TIGR00481">
    <property type="entry name" value="YbhB/YbcL family Raf kinase inhibitor-like protein"/>
    <property type="match status" value="1"/>
</dbReference>
<dbReference type="AlphaFoldDB" id="C4FH71"/>
<dbReference type="PATRIC" id="fig|518635.7.peg.1527"/>
<reference evidence="2" key="1">
    <citation type="submission" date="2009-04" db="EMBL/GenBank/DDBJ databases">
        <authorList>
            <person name="Weinstock G."/>
            <person name="Sodergren E."/>
            <person name="Clifton S."/>
            <person name="Fulton L."/>
            <person name="Fulton B."/>
            <person name="Courtney L."/>
            <person name="Fronick C."/>
            <person name="Harrison M."/>
            <person name="Strong C."/>
            <person name="Farmer C."/>
            <person name="Delahaunty K."/>
            <person name="Markovic C."/>
            <person name="Hall O."/>
            <person name="Minx P."/>
            <person name="Tomlinson C."/>
            <person name="Mitreva M."/>
            <person name="Nelson J."/>
            <person name="Hou S."/>
            <person name="Wollam A."/>
            <person name="Pepin K.H."/>
            <person name="Johnson M."/>
            <person name="Bhonagiri V."/>
            <person name="Nash W.E."/>
            <person name="Warren W."/>
            <person name="Chinwalla A."/>
            <person name="Mardis E.R."/>
            <person name="Wilson R.K."/>
        </authorList>
    </citation>
    <scope>NUCLEOTIDE SEQUENCE [LARGE SCALE GENOMIC DNA]</scope>
    <source>
        <strain evidence="2">DSM 20098</strain>
    </source>
</reference>
<dbReference type="Gene3D" id="3.90.280.10">
    <property type="entry name" value="PEBP-like"/>
    <property type="match status" value="1"/>
</dbReference>
<comment type="caution">
    <text evidence="2">The sequence shown here is derived from an EMBL/GenBank/DDBJ whole genome shotgun (WGS) entry which is preliminary data.</text>
</comment>
<sequence length="204" mass="23154">MDRQMSQGRETSRGRDTLKHMKISADFTVVPDDFAKAAAPEYRVDDAPAISFPFYIDEVDSEAQYLHWAFTDPDSIPVCGFEWIHWTVANLPIDALMFDFNDSHALAVPPDFSRQMPAMIPEAVQGRNSSASHFVGRGDNPALIMRYNGPQPPDKDHDYCLHVWATKQPLPGLNQGFWMNELFHRLRETPETPDQAVMYVTGRA</sequence>
<proteinExistence type="inferred from homology"/>
<dbReference type="SUPFAM" id="SSF49777">
    <property type="entry name" value="PEBP-like"/>
    <property type="match status" value="1"/>
</dbReference>
<dbReference type="EMBL" id="ABYS02000013">
    <property type="protein sequence ID" value="EEP20384.1"/>
    <property type="molecule type" value="Genomic_DNA"/>
</dbReference>
<dbReference type="InterPro" id="IPR008914">
    <property type="entry name" value="PEBP"/>
</dbReference>
<evidence type="ECO:0000313" key="3">
    <source>
        <dbReference type="Proteomes" id="UP000006408"/>
    </source>
</evidence>